<dbReference type="EMBL" id="CAMXCT030000345">
    <property type="protein sequence ID" value="CAL4764775.1"/>
    <property type="molecule type" value="Genomic_DNA"/>
</dbReference>
<dbReference type="InterPro" id="IPR049054">
    <property type="entry name" value="CN_hydtase_beta-like_N"/>
</dbReference>
<dbReference type="Gene3D" id="3.90.330.10">
    <property type="entry name" value="Nitrile hydratase alpha /Thiocyanate hydrolase gamma"/>
    <property type="match status" value="1"/>
</dbReference>
<feature type="compositionally biased region" description="Polar residues" evidence="2">
    <location>
        <begin position="304"/>
        <end position="315"/>
    </location>
</feature>
<dbReference type="InterPro" id="IPR042262">
    <property type="entry name" value="CN_hydtase_beta_C"/>
</dbReference>
<evidence type="ECO:0000313" key="7">
    <source>
        <dbReference type="EMBL" id="CAL4764775.1"/>
    </source>
</evidence>
<evidence type="ECO:0000256" key="1">
    <source>
        <dbReference type="ARBA" id="ARBA00022723"/>
    </source>
</evidence>
<evidence type="ECO:0000259" key="3">
    <source>
        <dbReference type="Pfam" id="PF02979"/>
    </source>
</evidence>
<evidence type="ECO:0000313" key="5">
    <source>
        <dbReference type="EMBL" id="CAI3977463.1"/>
    </source>
</evidence>
<dbReference type="GO" id="GO:0003824">
    <property type="term" value="F:catalytic activity"/>
    <property type="evidence" value="ECO:0007669"/>
    <property type="project" value="InterPro"/>
</dbReference>
<sequence>MDWVQLSSAIHPPRVLQTPAAAMMFQRQAFSSFQRTWAHGGAPVFVGIAMLLTVRMPCRQLGTRSESGWWPGKLQKLPHRQPCRPCRYIAPHGQGLSVDSGAGQPPLTGSTSSTSSTSFGQGPISAIDQPLKHWELQIHGLVVVMISMEYVTSAELQEETQALAYADWGYYERWGVALAKVLLRKGLLDVPDLGRALGVYNTTECQDCEFDIGERVWVKQSWPGQPSSMWRRPHLSVPGKLEALEGKVVHKLGMRSDPNFLKFFEDLGFTGAKNSEHCYSVEFAPKTRTICIEVFQSWLQREVSSSSGDIPSTGTAKPLKSPVKAPKRRSLKQTLKTMVQDMHDASAMQVLQLPQSPAQRHQDEDRSRPGGPGPPSRPMSHEDHDHSDHSHLSRAEVEQAAVDKEGCEVPGQRLAEALLENLVHKGLIAGTAVARAIEVIESLGLQPLGPRVVARAWLDENFKRRLLEDANAAIQALDEANSANSNHVKVKVVESTEKVHNLVVCTLCSCYPVSLLGLSPSWYKSREYRIQAVERPKELLKESFGLEIPSDVDVQVHDSNSELRHVVLPRRPAATEGWSEEELIALVTRDTMIGVAIPEA</sequence>
<dbReference type="EMBL" id="CAMXCT010000345">
    <property type="protein sequence ID" value="CAI3977463.1"/>
    <property type="molecule type" value="Genomic_DNA"/>
</dbReference>
<name>A0A9P1FIK3_9DINO</name>
<dbReference type="SUPFAM" id="SSF50090">
    <property type="entry name" value="Electron transport accessory proteins"/>
    <property type="match status" value="1"/>
</dbReference>
<feature type="region of interest" description="Disordered" evidence="2">
    <location>
        <begin position="99"/>
        <end position="120"/>
    </location>
</feature>
<feature type="region of interest" description="Disordered" evidence="2">
    <location>
        <begin position="304"/>
        <end position="330"/>
    </location>
</feature>
<dbReference type="InterPro" id="IPR008990">
    <property type="entry name" value="Elect_transpt_acc-like_dom_sf"/>
</dbReference>
<dbReference type="InterPro" id="IPR036648">
    <property type="entry name" value="CN_Hdrase_a/SCN_Hdrase_g_sf"/>
</dbReference>
<evidence type="ECO:0000259" key="4">
    <source>
        <dbReference type="Pfam" id="PF21006"/>
    </source>
</evidence>
<dbReference type="EMBL" id="CAMXCT020000345">
    <property type="protein sequence ID" value="CAL1130838.1"/>
    <property type="molecule type" value="Genomic_DNA"/>
</dbReference>
<dbReference type="InterPro" id="IPR004232">
    <property type="entry name" value="CN_Hdrtase_a/SCN_Hdrlase_g"/>
</dbReference>
<gene>
    <name evidence="5" type="ORF">C1SCF055_LOCUS5601</name>
</gene>
<proteinExistence type="predicted"/>
<keyword evidence="1" id="KW-0479">Metal-binding</keyword>
<dbReference type="GO" id="GO:0046914">
    <property type="term" value="F:transition metal ion binding"/>
    <property type="evidence" value="ECO:0007669"/>
    <property type="project" value="InterPro"/>
</dbReference>
<feature type="domain" description="Nitrile hydratase alpha/Thiocyanate hydrolase gamma" evidence="3">
    <location>
        <begin position="415"/>
        <end position="596"/>
    </location>
</feature>
<feature type="domain" description="Nitrile hydratase beta subunit-like N-terminal" evidence="4">
    <location>
        <begin position="121"/>
        <end position="196"/>
    </location>
</feature>
<dbReference type="Pfam" id="PF21006">
    <property type="entry name" value="NHase_beta_N"/>
    <property type="match status" value="1"/>
</dbReference>
<protein>
    <submittedName>
        <fullName evidence="7">Nitrile hydratase</fullName>
    </submittedName>
</protein>
<dbReference type="SUPFAM" id="SSF56209">
    <property type="entry name" value="Nitrile hydratase alpha chain"/>
    <property type="match status" value="1"/>
</dbReference>
<accession>A0A9P1FIK3</accession>
<evidence type="ECO:0000256" key="2">
    <source>
        <dbReference type="SAM" id="MobiDB-lite"/>
    </source>
</evidence>
<comment type="caution">
    <text evidence="5">The sequence shown here is derived from an EMBL/GenBank/DDBJ whole genome shotgun (WGS) entry which is preliminary data.</text>
</comment>
<feature type="compositionally biased region" description="Basic and acidic residues" evidence="2">
    <location>
        <begin position="379"/>
        <end position="400"/>
    </location>
</feature>
<evidence type="ECO:0000313" key="6">
    <source>
        <dbReference type="EMBL" id="CAL1130838.1"/>
    </source>
</evidence>
<feature type="region of interest" description="Disordered" evidence="2">
    <location>
        <begin position="354"/>
        <end position="400"/>
    </location>
</feature>
<dbReference type="AlphaFoldDB" id="A0A9P1FIK3"/>
<dbReference type="OrthoDB" id="423342at2759"/>
<evidence type="ECO:0000313" key="8">
    <source>
        <dbReference type="Proteomes" id="UP001152797"/>
    </source>
</evidence>
<reference evidence="5" key="1">
    <citation type="submission" date="2022-10" db="EMBL/GenBank/DDBJ databases">
        <authorList>
            <person name="Chen Y."/>
            <person name="Dougan E. K."/>
            <person name="Chan C."/>
            <person name="Rhodes N."/>
            <person name="Thang M."/>
        </authorList>
    </citation>
    <scope>NUCLEOTIDE SEQUENCE</scope>
</reference>
<dbReference type="Pfam" id="PF02979">
    <property type="entry name" value="NHase_alpha"/>
    <property type="match status" value="1"/>
</dbReference>
<keyword evidence="8" id="KW-1185">Reference proteome</keyword>
<reference evidence="6" key="2">
    <citation type="submission" date="2024-04" db="EMBL/GenBank/DDBJ databases">
        <authorList>
            <person name="Chen Y."/>
            <person name="Shah S."/>
            <person name="Dougan E. K."/>
            <person name="Thang M."/>
            <person name="Chan C."/>
        </authorList>
    </citation>
    <scope>NUCLEOTIDE SEQUENCE [LARGE SCALE GENOMIC DNA]</scope>
</reference>
<dbReference type="Gene3D" id="1.10.472.20">
    <property type="entry name" value="Nitrile hydratase, beta subunit"/>
    <property type="match status" value="1"/>
</dbReference>
<dbReference type="Gene3D" id="2.30.30.50">
    <property type="match status" value="1"/>
</dbReference>
<organism evidence="5">
    <name type="scientific">Cladocopium goreaui</name>
    <dbReference type="NCBI Taxonomy" id="2562237"/>
    <lineage>
        <taxon>Eukaryota</taxon>
        <taxon>Sar</taxon>
        <taxon>Alveolata</taxon>
        <taxon>Dinophyceae</taxon>
        <taxon>Suessiales</taxon>
        <taxon>Symbiodiniaceae</taxon>
        <taxon>Cladocopium</taxon>
    </lineage>
</organism>
<dbReference type="Proteomes" id="UP001152797">
    <property type="component" value="Unassembled WGS sequence"/>
</dbReference>